<evidence type="ECO:0000259" key="2">
    <source>
        <dbReference type="Pfam" id="PF20766"/>
    </source>
</evidence>
<dbReference type="InterPro" id="IPR007386">
    <property type="entry name" value="DUF447_N"/>
</dbReference>
<evidence type="ECO:0000259" key="1">
    <source>
        <dbReference type="Pfam" id="PF04289"/>
    </source>
</evidence>
<dbReference type="InterPro" id="IPR049288">
    <property type="entry name" value="DUF447_C"/>
</dbReference>
<dbReference type="EMBL" id="VWOX01000004">
    <property type="protein sequence ID" value="KAA5544323.1"/>
    <property type="molecule type" value="Genomic_DNA"/>
</dbReference>
<evidence type="ECO:0000313" key="4">
    <source>
        <dbReference type="Proteomes" id="UP000324479"/>
    </source>
</evidence>
<dbReference type="Gene3D" id="1.20.58.290">
    <property type="entry name" value="Hypothetical membrane protein ta0354_69_121"/>
    <property type="match status" value="1"/>
</dbReference>
<comment type="caution">
    <text evidence="3">The sequence shown here is derived from an EMBL/GenBank/DDBJ whole genome shotgun (WGS) entry which is preliminary data.</text>
</comment>
<dbReference type="Pfam" id="PF04289">
    <property type="entry name" value="DUF447_N"/>
    <property type="match status" value="1"/>
</dbReference>
<feature type="domain" description="DUF447" evidence="2">
    <location>
        <begin position="138"/>
        <end position="189"/>
    </location>
</feature>
<gene>
    <name evidence="3" type="ORF">FYK55_08205</name>
</gene>
<dbReference type="InterPro" id="IPR012349">
    <property type="entry name" value="Split_barrel_FMN-bd"/>
</dbReference>
<dbReference type="AlphaFoldDB" id="A0A5M6DAC1"/>
<dbReference type="Gene3D" id="2.30.110.10">
    <property type="entry name" value="Electron Transport, Fmn-binding Protein, Chain A"/>
    <property type="match status" value="1"/>
</dbReference>
<feature type="domain" description="DUF447" evidence="1">
    <location>
        <begin position="4"/>
        <end position="130"/>
    </location>
</feature>
<keyword evidence="4" id="KW-1185">Reference proteome</keyword>
<dbReference type="Proteomes" id="UP000324479">
    <property type="component" value="Unassembled WGS sequence"/>
</dbReference>
<dbReference type="RefSeq" id="WP_150075929.1">
    <property type="nucleotide sequence ID" value="NZ_VWOX01000004.1"/>
</dbReference>
<dbReference type="SUPFAM" id="SSF50475">
    <property type="entry name" value="FMN-binding split barrel"/>
    <property type="match status" value="1"/>
</dbReference>
<name>A0A5M6DAC1_9BACT</name>
<reference evidence="3 4" key="1">
    <citation type="submission" date="2019-08" db="EMBL/GenBank/DDBJ databases">
        <authorList>
            <person name="Dhanesh K."/>
            <person name="Kumar G."/>
            <person name="Sasikala C."/>
            <person name="Venkata Ramana C."/>
        </authorList>
    </citation>
    <scope>NUCLEOTIDE SEQUENCE [LARGE SCALE GENOMIC DNA]</scope>
    <source>
        <strain evidence="3 4">JC645</strain>
    </source>
</reference>
<organism evidence="3 4">
    <name type="scientific">Roseiconus nitratireducens</name>
    <dbReference type="NCBI Taxonomy" id="2605748"/>
    <lineage>
        <taxon>Bacteria</taxon>
        <taxon>Pseudomonadati</taxon>
        <taxon>Planctomycetota</taxon>
        <taxon>Planctomycetia</taxon>
        <taxon>Pirellulales</taxon>
        <taxon>Pirellulaceae</taxon>
        <taxon>Roseiconus</taxon>
    </lineage>
</organism>
<sequence length="205" mass="22818">MIIESIVTTVGPEGQVNVAPMGPLVGDPSALRVAGPCDPQFLLRPFAGSRTFENLKRSRRATIHLTDDVGLFARAAVTSVDATADQIRWLEEDRWAVLKDCHRWFAVEVLTIGGQSPRYEMSCRVLHGDVVRPFCGFNRAKHAVVEAAILATRTHLINANELATQLRQLTMLVDKTAGQEEREAFEMLRREINRRSEAKLRGGTV</sequence>
<proteinExistence type="predicted"/>
<dbReference type="Pfam" id="PF20766">
    <property type="entry name" value="DUF447_C"/>
    <property type="match status" value="1"/>
</dbReference>
<evidence type="ECO:0000313" key="3">
    <source>
        <dbReference type="EMBL" id="KAA5544323.1"/>
    </source>
</evidence>
<accession>A0A5M6DAC1</accession>
<protein>
    <submittedName>
        <fullName evidence="3">DUF447 family protein</fullName>
    </submittedName>
</protein>